<organism evidence="2 3">
    <name type="scientific">Thiohalospira halophila DSM 15071</name>
    <dbReference type="NCBI Taxonomy" id="1123397"/>
    <lineage>
        <taxon>Bacteria</taxon>
        <taxon>Pseudomonadati</taxon>
        <taxon>Pseudomonadota</taxon>
        <taxon>Gammaproteobacteria</taxon>
        <taxon>Thiohalospirales</taxon>
        <taxon>Thiohalospiraceae</taxon>
        <taxon>Thiohalospira</taxon>
    </lineage>
</organism>
<feature type="domain" description="CobQ/CobB/MinD/ParA nucleotide binding" evidence="1">
    <location>
        <begin position="15"/>
        <end position="190"/>
    </location>
</feature>
<sequence length="224" mass="24206">MASQDEHSAPPLLRIAVANAKGGAGKSTVATNLAAALARQGQRVTLADMDAQRSSLEWLRARPRSFPAIRGMAVSERAPQRPPETDTLILDTPGGHRNAALRGELARADTILVPVLPSPMDIRAAAHFIHELLINDRVSRQRTRIAVVANRARTRMLSYRDLERFLGALGMPFLTTLRESRNYLTAADQGLGIHDLAPGAAAADVEQWAPILDFLAAEPATTRG</sequence>
<protein>
    <submittedName>
        <fullName evidence="2">Chromosome partitioning protein</fullName>
    </submittedName>
</protein>
<dbReference type="STRING" id="1123397.SAMN05660831_00972"/>
<proteinExistence type="predicted"/>
<evidence type="ECO:0000313" key="2">
    <source>
        <dbReference type="EMBL" id="SFD16786.1"/>
    </source>
</evidence>
<keyword evidence="3" id="KW-1185">Reference proteome</keyword>
<dbReference type="RefSeq" id="WP_093427627.1">
    <property type="nucleotide sequence ID" value="NZ_FOMJ01000002.1"/>
</dbReference>
<dbReference type="PANTHER" id="PTHR13696:SF96">
    <property type="entry name" value="COBQ_COBB_MIND_PARA NUCLEOTIDE BINDING DOMAIN-CONTAINING PROTEIN"/>
    <property type="match status" value="1"/>
</dbReference>
<reference evidence="2 3" key="1">
    <citation type="submission" date="2016-10" db="EMBL/GenBank/DDBJ databases">
        <authorList>
            <person name="de Groot N.N."/>
        </authorList>
    </citation>
    <scope>NUCLEOTIDE SEQUENCE [LARGE SCALE GENOMIC DNA]</scope>
    <source>
        <strain evidence="2 3">HL3</strain>
    </source>
</reference>
<dbReference type="SUPFAM" id="SSF52540">
    <property type="entry name" value="P-loop containing nucleoside triphosphate hydrolases"/>
    <property type="match status" value="1"/>
</dbReference>
<dbReference type="InterPro" id="IPR002586">
    <property type="entry name" value="CobQ/CobB/MinD/ParA_Nub-bd_dom"/>
</dbReference>
<gene>
    <name evidence="2" type="ORF">SAMN05660831_00972</name>
</gene>
<dbReference type="PANTHER" id="PTHR13696">
    <property type="entry name" value="P-LOOP CONTAINING NUCLEOSIDE TRIPHOSPHATE HYDROLASE"/>
    <property type="match status" value="1"/>
</dbReference>
<dbReference type="Gene3D" id="3.40.50.300">
    <property type="entry name" value="P-loop containing nucleotide triphosphate hydrolases"/>
    <property type="match status" value="1"/>
</dbReference>
<evidence type="ECO:0000259" key="1">
    <source>
        <dbReference type="Pfam" id="PF01656"/>
    </source>
</evidence>
<accession>A0A1I1Q3Q0</accession>
<dbReference type="InterPro" id="IPR050678">
    <property type="entry name" value="DNA_Partitioning_ATPase"/>
</dbReference>
<dbReference type="Proteomes" id="UP000198611">
    <property type="component" value="Unassembled WGS sequence"/>
</dbReference>
<dbReference type="CDD" id="cd02042">
    <property type="entry name" value="ParAB_family"/>
    <property type="match status" value="1"/>
</dbReference>
<dbReference type="OrthoDB" id="69313at2"/>
<evidence type="ECO:0000313" key="3">
    <source>
        <dbReference type="Proteomes" id="UP000198611"/>
    </source>
</evidence>
<dbReference type="EMBL" id="FOMJ01000002">
    <property type="protein sequence ID" value="SFD16786.1"/>
    <property type="molecule type" value="Genomic_DNA"/>
</dbReference>
<dbReference type="Pfam" id="PF01656">
    <property type="entry name" value="CbiA"/>
    <property type="match status" value="1"/>
</dbReference>
<dbReference type="InterPro" id="IPR027417">
    <property type="entry name" value="P-loop_NTPase"/>
</dbReference>
<dbReference type="AlphaFoldDB" id="A0A1I1Q3Q0"/>
<dbReference type="PIRSF" id="PIRSF009320">
    <property type="entry name" value="Nuc_binding_HP_1000"/>
    <property type="match status" value="1"/>
</dbReference>
<name>A0A1I1Q3Q0_9GAMM</name>